<dbReference type="Gene3D" id="3.30.420.10">
    <property type="entry name" value="Ribonuclease H-like superfamily/Ribonuclease H"/>
    <property type="match status" value="1"/>
</dbReference>
<dbReference type="AlphaFoldDB" id="A0A564YM16"/>
<keyword evidence="2" id="KW-1185">Reference proteome</keyword>
<sequence length="134" mass="14954">MRDLAAETVARTPIERWIPAFGVLSTITTDRGTQFESHLFSKLINLLGTNWISKTAYNAQANDLIEGFHCHLKAALAAHCTPIRPVINAISIPTELKTCSHIFLRHDVVPKSLRMIYDGSFKVLHGGEKIFTIL</sequence>
<evidence type="ECO:0008006" key="3">
    <source>
        <dbReference type="Google" id="ProtNLM"/>
    </source>
</evidence>
<dbReference type="Proteomes" id="UP000321570">
    <property type="component" value="Unassembled WGS sequence"/>
</dbReference>
<dbReference type="SUPFAM" id="SSF53098">
    <property type="entry name" value="Ribonuclease H-like"/>
    <property type="match status" value="1"/>
</dbReference>
<dbReference type="InterPro" id="IPR036397">
    <property type="entry name" value="RNaseH_sf"/>
</dbReference>
<dbReference type="PANTHER" id="PTHR38681">
    <property type="entry name" value="RETROVIRUS-RELATED POL POLYPROTEIN FROM TRANSPOSON 412-LIKE PROTEIN-RELATED"/>
    <property type="match status" value="1"/>
</dbReference>
<name>A0A564YM16_HYMDI</name>
<organism evidence="1 2">
    <name type="scientific">Hymenolepis diminuta</name>
    <name type="common">Rat tapeworm</name>
    <dbReference type="NCBI Taxonomy" id="6216"/>
    <lineage>
        <taxon>Eukaryota</taxon>
        <taxon>Metazoa</taxon>
        <taxon>Spiralia</taxon>
        <taxon>Lophotrochozoa</taxon>
        <taxon>Platyhelminthes</taxon>
        <taxon>Cestoda</taxon>
        <taxon>Eucestoda</taxon>
        <taxon>Cyclophyllidea</taxon>
        <taxon>Hymenolepididae</taxon>
        <taxon>Hymenolepis</taxon>
    </lineage>
</organism>
<evidence type="ECO:0000313" key="2">
    <source>
        <dbReference type="Proteomes" id="UP000321570"/>
    </source>
</evidence>
<gene>
    <name evidence="1" type="ORF">WMSIL1_LOCUS7760</name>
</gene>
<dbReference type="EMBL" id="CABIJS010000288">
    <property type="protein sequence ID" value="VUZ48307.1"/>
    <property type="molecule type" value="Genomic_DNA"/>
</dbReference>
<reference evidence="1 2" key="1">
    <citation type="submission" date="2019-07" db="EMBL/GenBank/DDBJ databases">
        <authorList>
            <person name="Jastrzebski P J."/>
            <person name="Paukszto L."/>
            <person name="Jastrzebski P J."/>
        </authorList>
    </citation>
    <scope>NUCLEOTIDE SEQUENCE [LARGE SCALE GENOMIC DNA]</scope>
    <source>
        <strain evidence="1 2">WMS-il1</strain>
    </source>
</reference>
<dbReference type="PANTHER" id="PTHR38681:SF1">
    <property type="entry name" value="RETROVIRUS-RELATED POL POLYPROTEIN FROM TRANSPOSON 412-LIKE PROTEIN"/>
    <property type="match status" value="1"/>
</dbReference>
<dbReference type="GO" id="GO:0003676">
    <property type="term" value="F:nucleic acid binding"/>
    <property type="evidence" value="ECO:0007669"/>
    <property type="project" value="InterPro"/>
</dbReference>
<dbReference type="InterPro" id="IPR012337">
    <property type="entry name" value="RNaseH-like_sf"/>
</dbReference>
<evidence type="ECO:0000313" key="1">
    <source>
        <dbReference type="EMBL" id="VUZ48307.1"/>
    </source>
</evidence>
<protein>
    <recommendedName>
        <fullName evidence="3">Integrase catalytic domain-containing protein</fullName>
    </recommendedName>
</protein>
<proteinExistence type="predicted"/>
<accession>A0A564YM16</accession>